<evidence type="ECO:0000256" key="9">
    <source>
        <dbReference type="ARBA" id="ARBA00022842"/>
    </source>
</evidence>
<dbReference type="InterPro" id="IPR001932">
    <property type="entry name" value="PPM-type_phosphatase-like_dom"/>
</dbReference>
<name>A0A3A9ZIM3_9ACTN</name>
<evidence type="ECO:0000256" key="14">
    <source>
        <dbReference type="ARBA" id="ARBA00075117"/>
    </source>
</evidence>
<comment type="function">
    <text evidence="13">Primarily acts as an independent SigF regulator that is sensitive to the osmosensory signal, mediating the cross talk of PknD with the SigF regulon. Possesses both phosphatase and kinase activities. The kinase domain functions as a classic anti-sigma factor-like kinase to phosphorylate the anti-anti-sigma factor domain at the canonical regulatory site, and the phosphatase domain antagonizes this activity.</text>
</comment>
<evidence type="ECO:0000256" key="3">
    <source>
        <dbReference type="ARBA" id="ARBA00022679"/>
    </source>
</evidence>
<dbReference type="GO" id="GO:0046872">
    <property type="term" value="F:metal ion binding"/>
    <property type="evidence" value="ECO:0007669"/>
    <property type="project" value="UniProtKB-KW"/>
</dbReference>
<dbReference type="InterPro" id="IPR013656">
    <property type="entry name" value="PAS_4"/>
</dbReference>
<evidence type="ECO:0000313" key="20">
    <source>
        <dbReference type="Proteomes" id="UP000272474"/>
    </source>
</evidence>
<keyword evidence="3" id="KW-0808">Transferase</keyword>
<dbReference type="GO" id="GO:0004722">
    <property type="term" value="F:protein serine/threonine phosphatase activity"/>
    <property type="evidence" value="ECO:0007669"/>
    <property type="project" value="UniProtKB-EC"/>
</dbReference>
<dbReference type="AlphaFoldDB" id="A0A3A9ZIM3"/>
<keyword evidence="20" id="KW-1185">Reference proteome</keyword>
<comment type="caution">
    <text evidence="19">The sequence shown here is derived from an EMBL/GenBank/DDBJ whole genome shotgun (WGS) entry which is preliminary data.</text>
</comment>
<keyword evidence="10" id="KW-0904">Protein phosphatase</keyword>
<dbReference type="SUPFAM" id="SSF55781">
    <property type="entry name" value="GAF domain-like"/>
    <property type="match status" value="1"/>
</dbReference>
<dbReference type="Pfam" id="PF07228">
    <property type="entry name" value="SpoIIE"/>
    <property type="match status" value="1"/>
</dbReference>
<dbReference type="SMART" id="SM00091">
    <property type="entry name" value="PAS"/>
    <property type="match status" value="1"/>
</dbReference>
<evidence type="ECO:0000256" key="5">
    <source>
        <dbReference type="ARBA" id="ARBA00022741"/>
    </source>
</evidence>
<dbReference type="PANTHER" id="PTHR43156:SF2">
    <property type="entry name" value="STAGE II SPORULATION PROTEIN E"/>
    <property type="match status" value="1"/>
</dbReference>
<dbReference type="SUPFAM" id="SSF81606">
    <property type="entry name" value="PP2C-like"/>
    <property type="match status" value="1"/>
</dbReference>
<reference evidence="19 20" key="1">
    <citation type="journal article" date="2014" name="Int. J. Syst. Evol. Microbiol.">
        <title>Streptomyces hoynatensis sp. nov., isolated from deep marine sediment.</title>
        <authorList>
            <person name="Veyisoglu A."/>
            <person name="Sahin N."/>
        </authorList>
    </citation>
    <scope>NUCLEOTIDE SEQUENCE [LARGE SCALE GENOMIC DNA]</scope>
    <source>
        <strain evidence="19 20">KCTC 29097</strain>
    </source>
</reference>
<dbReference type="InterPro" id="IPR000014">
    <property type="entry name" value="PAS"/>
</dbReference>
<evidence type="ECO:0000256" key="7">
    <source>
        <dbReference type="ARBA" id="ARBA00022801"/>
    </source>
</evidence>
<keyword evidence="2" id="KW-0597">Phosphoprotein</keyword>
<keyword evidence="4" id="KW-0479">Metal-binding</keyword>
<keyword evidence="7" id="KW-0378">Hydrolase</keyword>
<dbReference type="InterPro" id="IPR003018">
    <property type="entry name" value="GAF"/>
</dbReference>
<evidence type="ECO:0000256" key="1">
    <source>
        <dbReference type="ARBA" id="ARBA00013081"/>
    </source>
</evidence>
<evidence type="ECO:0000259" key="18">
    <source>
        <dbReference type="SMART" id="SM00331"/>
    </source>
</evidence>
<dbReference type="SMART" id="SM00331">
    <property type="entry name" value="PP2C_SIG"/>
    <property type="match status" value="1"/>
</dbReference>
<evidence type="ECO:0000256" key="13">
    <source>
        <dbReference type="ARBA" id="ARBA00056274"/>
    </source>
</evidence>
<dbReference type="GO" id="GO:0016301">
    <property type="term" value="F:kinase activity"/>
    <property type="evidence" value="ECO:0007669"/>
    <property type="project" value="UniProtKB-KW"/>
</dbReference>
<dbReference type="FunFam" id="3.30.450.40:FF:000035">
    <property type="entry name" value="PAS sensor protein"/>
    <property type="match status" value="1"/>
</dbReference>
<evidence type="ECO:0000256" key="2">
    <source>
        <dbReference type="ARBA" id="ARBA00022553"/>
    </source>
</evidence>
<dbReference type="NCBIfam" id="TIGR00229">
    <property type="entry name" value="sensory_box"/>
    <property type="match status" value="1"/>
</dbReference>
<dbReference type="Gene3D" id="3.30.450.40">
    <property type="match status" value="1"/>
</dbReference>
<evidence type="ECO:0000256" key="6">
    <source>
        <dbReference type="ARBA" id="ARBA00022777"/>
    </source>
</evidence>
<dbReference type="InterPro" id="IPR029016">
    <property type="entry name" value="GAF-like_dom_sf"/>
</dbReference>
<proteinExistence type="predicted"/>
<dbReference type="SUPFAM" id="SSF55785">
    <property type="entry name" value="PYP-like sensor domain (PAS domain)"/>
    <property type="match status" value="1"/>
</dbReference>
<keyword evidence="5" id="KW-0547">Nucleotide-binding</keyword>
<evidence type="ECO:0000259" key="17">
    <source>
        <dbReference type="SMART" id="SM00091"/>
    </source>
</evidence>
<evidence type="ECO:0000256" key="8">
    <source>
        <dbReference type="ARBA" id="ARBA00022840"/>
    </source>
</evidence>
<dbReference type="Proteomes" id="UP000272474">
    <property type="component" value="Unassembled WGS sequence"/>
</dbReference>
<evidence type="ECO:0000256" key="15">
    <source>
        <dbReference type="ARBA" id="ARBA00081350"/>
    </source>
</evidence>
<dbReference type="PANTHER" id="PTHR43156">
    <property type="entry name" value="STAGE II SPORULATION PROTEIN E-RELATED"/>
    <property type="match status" value="1"/>
</dbReference>
<dbReference type="SMART" id="SM00065">
    <property type="entry name" value="GAF"/>
    <property type="match status" value="1"/>
</dbReference>
<keyword evidence="8" id="KW-0067">ATP-binding</keyword>
<feature type="domain" description="PAS" evidence="17">
    <location>
        <begin position="8"/>
        <end position="74"/>
    </location>
</feature>
<dbReference type="InterPro" id="IPR035965">
    <property type="entry name" value="PAS-like_dom_sf"/>
</dbReference>
<dbReference type="OrthoDB" id="118142at2"/>
<dbReference type="Gene3D" id="3.60.40.10">
    <property type="entry name" value="PPM-type phosphatase domain"/>
    <property type="match status" value="1"/>
</dbReference>
<keyword evidence="11" id="KW-0464">Manganese</keyword>
<organism evidence="19 20">
    <name type="scientific">Streptomyces hoynatensis</name>
    <dbReference type="NCBI Taxonomy" id="1141874"/>
    <lineage>
        <taxon>Bacteria</taxon>
        <taxon>Bacillati</taxon>
        <taxon>Actinomycetota</taxon>
        <taxon>Actinomycetes</taxon>
        <taxon>Kitasatosporales</taxon>
        <taxon>Streptomycetaceae</taxon>
        <taxon>Streptomyces</taxon>
    </lineage>
</organism>
<dbReference type="Pfam" id="PF08448">
    <property type="entry name" value="PAS_4"/>
    <property type="match status" value="1"/>
</dbReference>
<keyword evidence="9" id="KW-0460">Magnesium</keyword>
<dbReference type="InterPro" id="IPR036457">
    <property type="entry name" value="PPM-type-like_dom_sf"/>
</dbReference>
<evidence type="ECO:0000256" key="12">
    <source>
        <dbReference type="ARBA" id="ARBA00047761"/>
    </source>
</evidence>
<dbReference type="GO" id="GO:0005524">
    <property type="term" value="F:ATP binding"/>
    <property type="evidence" value="ECO:0007669"/>
    <property type="project" value="UniProtKB-KW"/>
</dbReference>
<feature type="domain" description="GAF" evidence="16">
    <location>
        <begin position="145"/>
        <end position="322"/>
    </location>
</feature>
<evidence type="ECO:0000256" key="10">
    <source>
        <dbReference type="ARBA" id="ARBA00022912"/>
    </source>
</evidence>
<accession>A0A3A9ZIM3</accession>
<feature type="domain" description="PPM-type phosphatase" evidence="18">
    <location>
        <begin position="339"/>
        <end position="559"/>
    </location>
</feature>
<protein>
    <recommendedName>
        <fullName evidence="1">protein-serine/threonine phosphatase</fullName>
        <ecNumber evidence="1">3.1.3.16</ecNumber>
    </recommendedName>
    <alternativeName>
        <fullName evidence="15">Protein-serine/threonine phosphatase</fullName>
    </alternativeName>
    <alternativeName>
        <fullName evidence="14">Serine/threonine-protein kinase</fullName>
    </alternativeName>
</protein>
<dbReference type="EC" id="3.1.3.16" evidence="1"/>
<evidence type="ECO:0000313" key="19">
    <source>
        <dbReference type="EMBL" id="RKN47157.1"/>
    </source>
</evidence>
<dbReference type="InterPro" id="IPR052016">
    <property type="entry name" value="Bact_Sigma-Reg"/>
</dbReference>
<dbReference type="FunFam" id="3.60.40.10:FF:000005">
    <property type="entry name" value="Serine/threonine protein phosphatase"/>
    <property type="match status" value="1"/>
</dbReference>
<gene>
    <name evidence="19" type="ORF">D7294_03010</name>
</gene>
<evidence type="ECO:0000259" key="16">
    <source>
        <dbReference type="SMART" id="SM00065"/>
    </source>
</evidence>
<comment type="catalytic activity">
    <reaction evidence="12">
        <text>O-phospho-L-seryl-[protein] + H2O = L-seryl-[protein] + phosphate</text>
        <dbReference type="Rhea" id="RHEA:20629"/>
        <dbReference type="Rhea" id="RHEA-COMP:9863"/>
        <dbReference type="Rhea" id="RHEA-COMP:11604"/>
        <dbReference type="ChEBI" id="CHEBI:15377"/>
        <dbReference type="ChEBI" id="CHEBI:29999"/>
        <dbReference type="ChEBI" id="CHEBI:43474"/>
        <dbReference type="ChEBI" id="CHEBI:83421"/>
        <dbReference type="EC" id="3.1.3.16"/>
    </reaction>
</comment>
<dbReference type="Gene3D" id="3.30.450.20">
    <property type="entry name" value="PAS domain"/>
    <property type="match status" value="1"/>
</dbReference>
<sequence>MSEYPEPQVLRAAFDNLDAGLILTDPSGRISAVNPYAERLLRRRAAAMRDADLHDLLHRRLNGAKIPRGQCSARRVYERQETASAERDGFLRGDGEVLPVNWHAAPVVESGRPLGMVTLFTDVTERRAAEDRQAAELADLSDLTARLTLLGEITAVLSETLEAEEALNRLGRLVVPRLAEWAAVDLITGEGETRRVAVVGPAGRYVGKEGWRGTLPAIPESSGSALVRVLRGAQAALLGPEEIAEAPDSPLAAVQAAFFEALGATSAIVAPLGTARQVVGALTVARTARERPYTPADLPLITDIGRRAGLAIDNARLFEQQRDIAATMQRNLLPTLPDVSPLVLAARYQPAPPGSQVGGDWYDAFRLPDGCPALVIGDVVGHDLAAAAGMAQLRNMLRVLAWDRAGPPGVVVDRLDEAMSAITDVPMATLVLVRVEAADEGRWRIGWANAGHPPPLLVTPEGEAHFLEEGPVLLLGTRIGHEPFARRTETAELPAGSTLLLYTDGLVEAPGSDLATGLERLRRHAAALARHALGDFLDQILARIQPGRADDIALLALRVPIRAQARDGSPGGR</sequence>
<dbReference type="Pfam" id="PF13492">
    <property type="entry name" value="GAF_3"/>
    <property type="match status" value="1"/>
</dbReference>
<evidence type="ECO:0000256" key="4">
    <source>
        <dbReference type="ARBA" id="ARBA00022723"/>
    </source>
</evidence>
<dbReference type="EMBL" id="RBAL01000001">
    <property type="protein sequence ID" value="RKN47157.1"/>
    <property type="molecule type" value="Genomic_DNA"/>
</dbReference>
<keyword evidence="6" id="KW-0418">Kinase</keyword>
<evidence type="ECO:0000256" key="11">
    <source>
        <dbReference type="ARBA" id="ARBA00023211"/>
    </source>
</evidence>
<dbReference type="RefSeq" id="WP_120675044.1">
    <property type="nucleotide sequence ID" value="NZ_RBAL01000001.1"/>
</dbReference>